<keyword evidence="6 7" id="KW-0067">ATP-binding</keyword>
<dbReference type="RefSeq" id="WP_039680864.1">
    <property type="nucleotide sequence ID" value="NZ_JAWGXO010000004.1"/>
</dbReference>
<dbReference type="OrthoDB" id="9769912at2"/>
<dbReference type="AlphaFoldDB" id="A0A0B3VGZ6"/>
<feature type="domain" description="GHMP kinase C-terminal" evidence="10">
    <location>
        <begin position="201"/>
        <end position="262"/>
    </location>
</feature>
<comment type="function">
    <text evidence="7">Catalyzes the ATP-dependent phosphorylation of L-homoserine to L-homoserine phosphate.</text>
</comment>
<dbReference type="Pfam" id="PF08544">
    <property type="entry name" value="GHMP_kinases_C"/>
    <property type="match status" value="1"/>
</dbReference>
<dbReference type="InterPro" id="IPR013750">
    <property type="entry name" value="GHMP_kinase_C_dom"/>
</dbReference>
<evidence type="ECO:0000256" key="8">
    <source>
        <dbReference type="NCBIfam" id="TIGR00191"/>
    </source>
</evidence>
<dbReference type="NCBIfam" id="TIGR00191">
    <property type="entry name" value="thrB"/>
    <property type="match status" value="1"/>
</dbReference>
<comment type="subcellular location">
    <subcellularLocation>
        <location evidence="7">Cytoplasm</location>
    </subcellularLocation>
</comment>
<dbReference type="GO" id="GO:0009088">
    <property type="term" value="P:threonine biosynthetic process"/>
    <property type="evidence" value="ECO:0007669"/>
    <property type="project" value="UniProtKB-UniRule"/>
</dbReference>
<dbReference type="UniPathway" id="UPA00050">
    <property type="reaction ID" value="UER00064"/>
</dbReference>
<evidence type="ECO:0000313" key="11">
    <source>
        <dbReference type="EMBL" id="KHS56091.1"/>
    </source>
</evidence>
<keyword evidence="5 7" id="KW-0418">Kinase</keyword>
<name>A0A0B3VGZ6_9FIRM</name>
<dbReference type="InterPro" id="IPR014721">
    <property type="entry name" value="Ribsml_uS5_D2-typ_fold_subgr"/>
</dbReference>
<dbReference type="HAMAP" id="MF_00384">
    <property type="entry name" value="Homoser_kinase"/>
    <property type="match status" value="1"/>
</dbReference>
<comment type="similarity">
    <text evidence="7">Belongs to the GHMP kinase family. Homoserine kinase subfamily.</text>
</comment>
<protein>
    <recommendedName>
        <fullName evidence="7 8">Homoserine kinase</fullName>
        <shortName evidence="7">HK</shortName>
        <shortName evidence="7">HSK</shortName>
        <ecNumber evidence="7 8">2.7.1.39</ecNumber>
    </recommendedName>
</protein>
<dbReference type="GO" id="GO:0005737">
    <property type="term" value="C:cytoplasm"/>
    <property type="evidence" value="ECO:0007669"/>
    <property type="project" value="UniProtKB-SubCell"/>
</dbReference>
<dbReference type="InterPro" id="IPR006204">
    <property type="entry name" value="GHMP_kinase_N_dom"/>
</dbReference>
<evidence type="ECO:0000256" key="7">
    <source>
        <dbReference type="HAMAP-Rule" id="MF_00384"/>
    </source>
</evidence>
<dbReference type="EMBL" id="JWHR01000122">
    <property type="protein sequence ID" value="KHS56091.1"/>
    <property type="molecule type" value="Genomic_DNA"/>
</dbReference>
<keyword evidence="4 7" id="KW-0547">Nucleotide-binding</keyword>
<evidence type="ECO:0000256" key="3">
    <source>
        <dbReference type="ARBA" id="ARBA00022697"/>
    </source>
</evidence>
<dbReference type="InterPro" id="IPR020568">
    <property type="entry name" value="Ribosomal_Su5_D2-typ_SF"/>
</dbReference>
<accession>A0A0B3VGZ6</accession>
<evidence type="ECO:0000259" key="10">
    <source>
        <dbReference type="Pfam" id="PF08544"/>
    </source>
</evidence>
<reference evidence="11 12" key="1">
    <citation type="submission" date="2014-12" db="EMBL/GenBank/DDBJ databases">
        <title>Draft genome sequence of Terrisporobacter sp. 08-306576, isolated from the blood culture of a bacteremia patient.</title>
        <authorList>
            <person name="Lund L.C."/>
            <person name="Sydenham T.V."/>
            <person name="Hogh S.V."/>
            <person name="Skov M.N."/>
            <person name="Kemp M."/>
            <person name="Justesen U.S."/>
        </authorList>
    </citation>
    <scope>NUCLEOTIDE SEQUENCE [LARGE SCALE GENOMIC DNA]</scope>
    <source>
        <strain evidence="11 12">08-306576</strain>
    </source>
</reference>
<evidence type="ECO:0000256" key="4">
    <source>
        <dbReference type="ARBA" id="ARBA00022741"/>
    </source>
</evidence>
<keyword evidence="3 7" id="KW-0791">Threonine biosynthesis</keyword>
<comment type="pathway">
    <text evidence="7">Amino-acid biosynthesis; L-threonine biosynthesis; L-threonine from L-aspartate: step 4/5.</text>
</comment>
<evidence type="ECO:0000256" key="2">
    <source>
        <dbReference type="ARBA" id="ARBA00022679"/>
    </source>
</evidence>
<dbReference type="GO" id="GO:0004413">
    <property type="term" value="F:homoserine kinase activity"/>
    <property type="evidence" value="ECO:0007669"/>
    <property type="project" value="UniProtKB-UniRule"/>
</dbReference>
<gene>
    <name evidence="7" type="primary">thrB</name>
    <name evidence="11" type="ORF">QX51_15785</name>
</gene>
<dbReference type="PIRSF" id="PIRSF000676">
    <property type="entry name" value="Homoser_kin"/>
    <property type="match status" value="1"/>
</dbReference>
<sequence>MLEVIVPATSANIGPGYDCLGIALNLYNKFYFEEIDEGIIIEEKEKEYINEDNMVYQSMLYFFEKVKPSIIPKGVKIKIIDNIPICRGLGSSATCIIAGLMGANYLSKSNLNKEEILKLATEIEGHPDNVAPAIYGNMIVSFMEDEKIYYDTIKVPKNLRFCALIPDFKLSTEKARGVLPKTIDHKDGVFNVSRATLLVTAFMNNNLELLKVACKDKFHQEYRSPLINDYDKIVTYSNKLNCLGTFLSGAGPTIMSLTSDDDKDFLPDMESYLLSLDNKWQIKDLHCDYNGVVVNIID</sequence>
<evidence type="ECO:0000313" key="12">
    <source>
        <dbReference type="Proteomes" id="UP000031189"/>
    </source>
</evidence>
<proteinExistence type="inferred from homology"/>
<dbReference type="InterPro" id="IPR000870">
    <property type="entry name" value="Homoserine_kinase"/>
</dbReference>
<dbReference type="Pfam" id="PF00288">
    <property type="entry name" value="GHMP_kinases_N"/>
    <property type="match status" value="1"/>
</dbReference>
<dbReference type="InterPro" id="IPR036554">
    <property type="entry name" value="GHMP_kinase_C_sf"/>
</dbReference>
<dbReference type="SUPFAM" id="SSF55060">
    <property type="entry name" value="GHMP Kinase, C-terminal domain"/>
    <property type="match status" value="1"/>
</dbReference>
<dbReference type="Gene3D" id="3.30.230.10">
    <property type="match status" value="1"/>
</dbReference>
<feature type="domain" description="GHMP kinase N-terminal" evidence="9">
    <location>
        <begin position="53"/>
        <end position="136"/>
    </location>
</feature>
<dbReference type="EC" id="2.7.1.39" evidence="7 8"/>
<keyword evidence="7" id="KW-0963">Cytoplasm</keyword>
<keyword evidence="12" id="KW-1185">Reference proteome</keyword>
<keyword evidence="2 7" id="KW-0808">Transferase</keyword>
<dbReference type="PANTHER" id="PTHR20861:SF1">
    <property type="entry name" value="HOMOSERINE KINASE"/>
    <property type="match status" value="1"/>
</dbReference>
<comment type="catalytic activity">
    <reaction evidence="7">
        <text>L-homoserine + ATP = O-phospho-L-homoserine + ADP + H(+)</text>
        <dbReference type="Rhea" id="RHEA:13985"/>
        <dbReference type="ChEBI" id="CHEBI:15378"/>
        <dbReference type="ChEBI" id="CHEBI:30616"/>
        <dbReference type="ChEBI" id="CHEBI:57476"/>
        <dbReference type="ChEBI" id="CHEBI:57590"/>
        <dbReference type="ChEBI" id="CHEBI:456216"/>
        <dbReference type="EC" id="2.7.1.39"/>
    </reaction>
</comment>
<organism evidence="11 12">
    <name type="scientific">Terrisporobacter othiniensis</name>
    <dbReference type="NCBI Taxonomy" id="1577792"/>
    <lineage>
        <taxon>Bacteria</taxon>
        <taxon>Bacillati</taxon>
        <taxon>Bacillota</taxon>
        <taxon>Clostridia</taxon>
        <taxon>Peptostreptococcales</taxon>
        <taxon>Peptostreptococcaceae</taxon>
        <taxon>Terrisporobacter</taxon>
    </lineage>
</organism>
<keyword evidence="1 7" id="KW-0028">Amino-acid biosynthesis</keyword>
<evidence type="ECO:0000259" key="9">
    <source>
        <dbReference type="Pfam" id="PF00288"/>
    </source>
</evidence>
<dbReference type="PRINTS" id="PR00958">
    <property type="entry name" value="HOMSERKINASE"/>
</dbReference>
<evidence type="ECO:0000256" key="6">
    <source>
        <dbReference type="ARBA" id="ARBA00022840"/>
    </source>
</evidence>
<evidence type="ECO:0000256" key="5">
    <source>
        <dbReference type="ARBA" id="ARBA00022777"/>
    </source>
</evidence>
<dbReference type="PANTHER" id="PTHR20861">
    <property type="entry name" value="HOMOSERINE/4-DIPHOSPHOCYTIDYL-2-C-METHYL-D-ERYTHRITOL KINASE"/>
    <property type="match status" value="1"/>
</dbReference>
<evidence type="ECO:0000256" key="1">
    <source>
        <dbReference type="ARBA" id="ARBA00022605"/>
    </source>
</evidence>
<comment type="caution">
    <text evidence="11">The sequence shown here is derived from an EMBL/GenBank/DDBJ whole genome shotgun (WGS) entry which is preliminary data.</text>
</comment>
<dbReference type="STRING" id="1577792.QX51_15785"/>
<dbReference type="GO" id="GO:0005524">
    <property type="term" value="F:ATP binding"/>
    <property type="evidence" value="ECO:0007669"/>
    <property type="project" value="UniProtKB-UniRule"/>
</dbReference>
<dbReference type="Gene3D" id="3.30.70.890">
    <property type="entry name" value="GHMP kinase, C-terminal domain"/>
    <property type="match status" value="1"/>
</dbReference>
<dbReference type="Proteomes" id="UP000031189">
    <property type="component" value="Unassembled WGS sequence"/>
</dbReference>
<feature type="binding site" evidence="7">
    <location>
        <begin position="84"/>
        <end position="94"/>
    </location>
    <ligand>
        <name>ATP</name>
        <dbReference type="ChEBI" id="CHEBI:30616"/>
    </ligand>
</feature>
<dbReference type="SUPFAM" id="SSF54211">
    <property type="entry name" value="Ribosomal protein S5 domain 2-like"/>
    <property type="match status" value="1"/>
</dbReference>